<keyword evidence="2" id="KW-1185">Reference proteome</keyword>
<evidence type="ECO:0000313" key="1">
    <source>
        <dbReference type="EMBL" id="MCZ0861699.1"/>
    </source>
</evidence>
<accession>A0ABT4IIY5</accession>
<dbReference type="EMBL" id="JAPTGC010000001">
    <property type="protein sequence ID" value="MCZ0861699.1"/>
    <property type="molecule type" value="Genomic_DNA"/>
</dbReference>
<name>A0ABT4IIY5_9EURY</name>
<dbReference type="RefSeq" id="WP_268921879.1">
    <property type="nucleotide sequence ID" value="NZ_JAPTGC010000001.1"/>
</dbReference>
<sequence>MKQSYKIAGILGVAVVVLLIAVAAVPMSASEEPANPPMSSAEYLATYWPDVYAQITPENKDILSALPHVWEYKEIKETEGGHGLDMTLEDPQAAERYALMDAVSDLAVSEAVYMQIVWPELYADMSEAARESLVHTPNMHRPKEMVTSQPVVVSGEERDRLAARLGEDLTGEVRFALIEELNGTAMTSAEFSGKSLAGCVLDGIF</sequence>
<protein>
    <submittedName>
        <fullName evidence="1">Uncharacterized protein</fullName>
    </submittedName>
</protein>
<gene>
    <name evidence="1" type="ORF">O0S09_00325</name>
</gene>
<proteinExistence type="predicted"/>
<evidence type="ECO:0000313" key="2">
    <source>
        <dbReference type="Proteomes" id="UP001141336"/>
    </source>
</evidence>
<organism evidence="1 2">
    <name type="scientific">Methanocorpusculum vombati</name>
    <dbReference type="NCBI Taxonomy" id="3002864"/>
    <lineage>
        <taxon>Archaea</taxon>
        <taxon>Methanobacteriati</taxon>
        <taxon>Methanobacteriota</taxon>
        <taxon>Stenosarchaea group</taxon>
        <taxon>Methanomicrobia</taxon>
        <taxon>Methanomicrobiales</taxon>
        <taxon>Methanocorpusculaceae</taxon>
        <taxon>Methanocorpusculum</taxon>
    </lineage>
</organism>
<comment type="caution">
    <text evidence="1">The sequence shown here is derived from an EMBL/GenBank/DDBJ whole genome shotgun (WGS) entry which is preliminary data.</text>
</comment>
<dbReference type="Proteomes" id="UP001141336">
    <property type="component" value="Unassembled WGS sequence"/>
</dbReference>
<reference evidence="1" key="1">
    <citation type="submission" date="2022-12" db="EMBL/GenBank/DDBJ databases">
        <title>Isolation and characterisation of novel Methanocorpusculum spp. from native Australian herbivores indicates the genus is ancestrally host-associated.</title>
        <authorList>
            <person name="Volmer J.G."/>
            <person name="Soo R.M."/>
            <person name="Evans P.N."/>
            <person name="Hoedt E.C."/>
            <person name="Astorga Alsina A.L."/>
            <person name="Woodcroft B.J."/>
            <person name="Tyson G.W."/>
            <person name="Hugenholtz P."/>
            <person name="Morrison M."/>
        </authorList>
    </citation>
    <scope>NUCLEOTIDE SEQUENCE</scope>
    <source>
        <strain evidence="1">CW153</strain>
    </source>
</reference>